<dbReference type="Proteomes" id="UP000184050">
    <property type="component" value="Unassembled WGS sequence"/>
</dbReference>
<name>A0A1M6BRK2_9BACT</name>
<keyword evidence="3" id="KW-1185">Reference proteome</keyword>
<dbReference type="EMBL" id="FQZE01000003">
    <property type="protein sequence ID" value="SHI51410.1"/>
    <property type="molecule type" value="Genomic_DNA"/>
</dbReference>
<dbReference type="AlphaFoldDB" id="A0A1M6BRK2"/>
<organism evidence="2 3">
    <name type="scientific">Tangfeifania diversioriginum</name>
    <dbReference type="NCBI Taxonomy" id="1168035"/>
    <lineage>
        <taxon>Bacteria</taxon>
        <taxon>Pseudomonadati</taxon>
        <taxon>Bacteroidota</taxon>
        <taxon>Bacteroidia</taxon>
        <taxon>Marinilabiliales</taxon>
        <taxon>Prolixibacteraceae</taxon>
        <taxon>Tangfeifania</taxon>
    </lineage>
</organism>
<dbReference type="SUPFAM" id="SSF52540">
    <property type="entry name" value="P-loop containing nucleoside triphosphate hydrolases"/>
    <property type="match status" value="1"/>
</dbReference>
<dbReference type="OrthoDB" id="9151999at2"/>
<accession>A0A1M6BRK2</accession>
<gene>
    <name evidence="2" type="ORF">SAMN05444280_10310</name>
</gene>
<dbReference type="InterPro" id="IPR027417">
    <property type="entry name" value="P-loop_NTPase"/>
</dbReference>
<keyword evidence="2" id="KW-0808">Transferase</keyword>
<keyword evidence="2" id="KW-0418">Kinase</keyword>
<evidence type="ECO:0000313" key="2">
    <source>
        <dbReference type="EMBL" id="SHI51410.1"/>
    </source>
</evidence>
<protein>
    <submittedName>
        <fullName evidence="2">Nicotinamide riboside kinase</fullName>
    </submittedName>
</protein>
<dbReference type="InterPro" id="IPR052735">
    <property type="entry name" value="NAD_biosynth-regulator"/>
</dbReference>
<feature type="domain" description="NadR/Ttd14 AAA" evidence="1">
    <location>
        <begin position="8"/>
        <end position="164"/>
    </location>
</feature>
<dbReference type="Gene3D" id="3.40.50.300">
    <property type="entry name" value="P-loop containing nucleotide triphosphate hydrolases"/>
    <property type="match status" value="1"/>
</dbReference>
<reference evidence="2 3" key="1">
    <citation type="submission" date="2016-11" db="EMBL/GenBank/DDBJ databases">
        <authorList>
            <person name="Jaros S."/>
            <person name="Januszkiewicz K."/>
            <person name="Wedrychowicz H."/>
        </authorList>
    </citation>
    <scope>NUCLEOTIDE SEQUENCE [LARGE SCALE GENOMIC DNA]</scope>
    <source>
        <strain evidence="2 3">DSM 27063</strain>
    </source>
</reference>
<dbReference type="InterPro" id="IPR038727">
    <property type="entry name" value="NadR/Ttd14_AAA_dom"/>
</dbReference>
<dbReference type="Pfam" id="PF13521">
    <property type="entry name" value="AAA_28"/>
    <property type="match status" value="1"/>
</dbReference>
<sequence length="177" mass="20717">MNASQKIIVITGAESTGKSVLTEWLAKYFHAPFLPEFAREHIENLKRKYTYDDVEIIAHEQVSSLKTIQNKNSGAPYIFLDTWLIITKIWFEVVFNHLPSWLDDQIKNTPIDLFLICDTDLPWIPDPVRENGGEQREILQQKYIETIKDYNFNYKIVSGKNQERNNNALQNLLRMNS</sequence>
<dbReference type="RefSeq" id="WP_073165046.1">
    <property type="nucleotide sequence ID" value="NZ_FQZE01000003.1"/>
</dbReference>
<dbReference type="PANTHER" id="PTHR37512">
    <property type="entry name" value="TRIFUNCTIONAL NAD BIOSYNTHESIS/REGULATOR PROTEIN NADR"/>
    <property type="match status" value="1"/>
</dbReference>
<dbReference type="STRING" id="1168035.SAMN05444280_10310"/>
<dbReference type="PANTHER" id="PTHR37512:SF1">
    <property type="entry name" value="NADR_TTD14 AAA DOMAIN-CONTAINING PROTEIN"/>
    <property type="match status" value="1"/>
</dbReference>
<dbReference type="GO" id="GO:0016301">
    <property type="term" value="F:kinase activity"/>
    <property type="evidence" value="ECO:0007669"/>
    <property type="project" value="UniProtKB-KW"/>
</dbReference>
<proteinExistence type="predicted"/>
<evidence type="ECO:0000313" key="3">
    <source>
        <dbReference type="Proteomes" id="UP000184050"/>
    </source>
</evidence>
<evidence type="ECO:0000259" key="1">
    <source>
        <dbReference type="Pfam" id="PF13521"/>
    </source>
</evidence>